<reference evidence="3" key="1">
    <citation type="journal article" date="2011" name="Nat. Commun.">
        <title>Effector diversification within compartments of the Leptosphaeria maculans genome affected by Repeat-Induced Point mutations.</title>
        <authorList>
            <person name="Rouxel T."/>
            <person name="Grandaubert J."/>
            <person name="Hane J.K."/>
            <person name="Hoede C."/>
            <person name="van de Wouw A.P."/>
            <person name="Couloux A."/>
            <person name="Dominguez V."/>
            <person name="Anthouard V."/>
            <person name="Bally P."/>
            <person name="Bourras S."/>
            <person name="Cozijnsen A.J."/>
            <person name="Ciuffetti L.M."/>
            <person name="Degrave A."/>
            <person name="Dilmaghani A."/>
            <person name="Duret L."/>
            <person name="Fudal I."/>
            <person name="Goodwin S.B."/>
            <person name="Gout L."/>
            <person name="Glaser N."/>
            <person name="Linglin J."/>
            <person name="Kema G.H.J."/>
            <person name="Lapalu N."/>
            <person name="Lawrence C.B."/>
            <person name="May K."/>
            <person name="Meyer M."/>
            <person name="Ollivier B."/>
            <person name="Poulain J."/>
            <person name="Schoch C.L."/>
            <person name="Simon A."/>
            <person name="Spatafora J.W."/>
            <person name="Stachowiak A."/>
            <person name="Turgeon B.G."/>
            <person name="Tyler B.M."/>
            <person name="Vincent D."/>
            <person name="Weissenbach J."/>
            <person name="Amselem J."/>
            <person name="Quesneville H."/>
            <person name="Oliver R.P."/>
            <person name="Wincker P."/>
            <person name="Balesdent M.-H."/>
            <person name="Howlett B.J."/>
        </authorList>
    </citation>
    <scope>NUCLEOTIDE SEQUENCE [LARGE SCALE GENOMIC DNA]</scope>
    <source>
        <strain evidence="3">JN3 / isolate v23.1.3 / race Av1-4-5-6-7-8</strain>
    </source>
</reference>
<keyword evidence="3" id="KW-1185">Reference proteome</keyword>
<feature type="region of interest" description="Disordered" evidence="1">
    <location>
        <begin position="79"/>
        <end position="149"/>
    </location>
</feature>
<dbReference type="OrthoDB" id="5419922at2759"/>
<feature type="compositionally biased region" description="Low complexity" evidence="1">
    <location>
        <begin position="272"/>
        <end position="284"/>
    </location>
</feature>
<feature type="compositionally biased region" description="Basic and acidic residues" evidence="1">
    <location>
        <begin position="233"/>
        <end position="247"/>
    </location>
</feature>
<dbReference type="STRING" id="985895.E4ZN62"/>
<feature type="region of interest" description="Disordered" evidence="1">
    <location>
        <begin position="21"/>
        <end position="44"/>
    </location>
</feature>
<dbReference type="OMA" id="HSHTEQY"/>
<gene>
    <name evidence="2" type="ORF">LEMA_P053710.1</name>
</gene>
<dbReference type="AlphaFoldDB" id="E4ZN62"/>
<evidence type="ECO:0000313" key="3">
    <source>
        <dbReference type="Proteomes" id="UP000002668"/>
    </source>
</evidence>
<dbReference type="HOGENOM" id="CLU_389817_0_0_1"/>
<feature type="compositionally biased region" description="Polar residues" evidence="1">
    <location>
        <begin position="252"/>
        <end position="271"/>
    </location>
</feature>
<evidence type="ECO:0000313" key="2">
    <source>
        <dbReference type="EMBL" id="CBX92665.1"/>
    </source>
</evidence>
<dbReference type="EMBL" id="FP929094">
    <property type="protein sequence ID" value="CBX92665.1"/>
    <property type="molecule type" value="Genomic_DNA"/>
</dbReference>
<sequence>MPPTLHPHLKRGLDFGPVYIEPEDAIEDPPSGRHCNPQEQEAKRRRVEAIATQYLRRGRLPVILSAGLRGPFDQAWKNPWMTATTRSRRRSAEKSTATKSGKNRAGSKNLSDSKGNVRVESIGPNRKKSGKETSEGRIASPETSRATTDALSFREQDHSLDEVEVEIPPATAPPPTEDNASGSTEFFSANTGKIIQTRSPLSNPFWLRRPESERRGVIHFSQNGNAEASPTHSRSDRSKRAVAESHQKRLSRTSARAQSASKTTPLSGNWGSSASASMLISSLINDPGGPPSGEAPGQHHESTDAQSKAGEPAPSIIGDHNPQPVASPRRVPQSTEADRLSQQSGNHKTLRTNGSANRATVDVPSSTRIHNAPLPPSSTLTRRAAREKVAEGAPRHDRVASPTLASSTGFKYRKISNPRSRTELPEPKARAVNIHSSPAKMRTDQEKHAEGSYIEVDAMPTVSKEQQDNRDGAQRHSELSNLADDMIKGLHQAEGDSEQPSHESAMSTQAAMLLAALEFQESTYRSLSPADTRRWSQVSGNISRTTLHVPSPAITPLSVFGKRLGEGFSKDSVLRGPPISTQDLFGAASPFAFSTMKKKLAGPRQSDLGFGLAQAHDDDLTADEVAEKSPTPTAERVPLKAKGNTPSLWSFISDKQLQASQESLLHRSRRSVNDVELPQFDLKTPLDEFEANSGLHFTDRFLHNLDTT</sequence>
<dbReference type="eggNOG" id="ENOG502SYKX">
    <property type="taxonomic scope" value="Eukaryota"/>
</dbReference>
<accession>E4ZN62</accession>
<evidence type="ECO:0000256" key="1">
    <source>
        <dbReference type="SAM" id="MobiDB-lite"/>
    </source>
</evidence>
<dbReference type="InParanoid" id="E4ZN62"/>
<name>E4ZN62_LEPMJ</name>
<feature type="compositionally biased region" description="Polar residues" evidence="1">
    <location>
        <begin position="332"/>
        <end position="369"/>
    </location>
</feature>
<proteinExistence type="predicted"/>
<dbReference type="Proteomes" id="UP000002668">
    <property type="component" value="Genome"/>
</dbReference>
<feature type="compositionally biased region" description="Basic and acidic residues" evidence="1">
    <location>
        <begin position="384"/>
        <end position="399"/>
    </location>
</feature>
<protein>
    <submittedName>
        <fullName evidence="2">Predicted protein</fullName>
    </submittedName>
</protein>
<dbReference type="VEuPathDB" id="FungiDB:LEMA_P053710.1"/>
<feature type="region of interest" description="Disordered" evidence="1">
    <location>
        <begin position="216"/>
        <end position="401"/>
    </location>
</feature>
<organism evidence="3">
    <name type="scientific">Leptosphaeria maculans (strain JN3 / isolate v23.1.3 / race Av1-4-5-6-7-8)</name>
    <name type="common">Blackleg fungus</name>
    <name type="synonym">Phoma lingam</name>
    <dbReference type="NCBI Taxonomy" id="985895"/>
    <lineage>
        <taxon>Eukaryota</taxon>
        <taxon>Fungi</taxon>
        <taxon>Dikarya</taxon>
        <taxon>Ascomycota</taxon>
        <taxon>Pezizomycotina</taxon>
        <taxon>Dothideomycetes</taxon>
        <taxon>Pleosporomycetidae</taxon>
        <taxon>Pleosporales</taxon>
        <taxon>Pleosporineae</taxon>
        <taxon>Leptosphaeriaceae</taxon>
        <taxon>Plenodomus</taxon>
        <taxon>Plenodomus lingam/Leptosphaeria maculans species complex</taxon>
    </lineage>
</organism>
<feature type="compositionally biased region" description="Polar residues" evidence="1">
    <location>
        <begin position="220"/>
        <end position="232"/>
    </location>
</feature>
<dbReference type="GeneID" id="13287272"/>